<evidence type="ECO:0000256" key="1">
    <source>
        <dbReference type="SAM" id="Phobius"/>
    </source>
</evidence>
<feature type="transmembrane region" description="Helical" evidence="1">
    <location>
        <begin position="159"/>
        <end position="180"/>
    </location>
</feature>
<feature type="transmembrane region" description="Helical" evidence="1">
    <location>
        <begin position="76"/>
        <end position="99"/>
    </location>
</feature>
<evidence type="ECO:0000313" key="3">
    <source>
        <dbReference type="Proteomes" id="UP000502611"/>
    </source>
</evidence>
<feature type="transmembrane region" description="Helical" evidence="1">
    <location>
        <begin position="33"/>
        <end position="55"/>
    </location>
</feature>
<feature type="transmembrane region" description="Helical" evidence="1">
    <location>
        <begin position="119"/>
        <end position="138"/>
    </location>
</feature>
<dbReference type="EMBL" id="CP053021">
    <property type="protein sequence ID" value="QJR05222.1"/>
    <property type="molecule type" value="Genomic_DNA"/>
</dbReference>
<keyword evidence="1" id="KW-0472">Membrane</keyword>
<evidence type="ECO:0000313" key="2">
    <source>
        <dbReference type="EMBL" id="QJR05222.1"/>
    </source>
</evidence>
<organism evidence="2 3">
    <name type="scientific">Sphingobium yanoikuyae</name>
    <name type="common">Sphingomonas yanoikuyae</name>
    <dbReference type="NCBI Taxonomy" id="13690"/>
    <lineage>
        <taxon>Bacteria</taxon>
        <taxon>Pseudomonadati</taxon>
        <taxon>Pseudomonadota</taxon>
        <taxon>Alphaproteobacteria</taxon>
        <taxon>Sphingomonadales</taxon>
        <taxon>Sphingomonadaceae</taxon>
        <taxon>Sphingobium</taxon>
    </lineage>
</organism>
<reference evidence="2 3" key="1">
    <citation type="submission" date="2020-04" db="EMBL/GenBank/DDBJ databases">
        <title>The Whole Genome Analysis of High salt-tolerant Sphingobium yanoikuyae YC-XJ2 with Aryl organophosphorus flame retardants (aryl-OPFRs)-degrading capacity and characteristics of Related phosphotriesterase.</title>
        <authorList>
            <person name="Li X."/>
        </authorList>
    </citation>
    <scope>NUCLEOTIDE SEQUENCE [LARGE SCALE GENOMIC DNA]</scope>
    <source>
        <strain evidence="2 3">YC-XJ2</strain>
    </source>
</reference>
<protein>
    <submittedName>
        <fullName evidence="2">Uncharacterized protein</fullName>
    </submittedName>
</protein>
<keyword evidence="1" id="KW-0812">Transmembrane</keyword>
<keyword evidence="1" id="KW-1133">Transmembrane helix</keyword>
<dbReference type="AlphaFoldDB" id="A0A6M4GD01"/>
<sequence>MLASIAGAAGSVVANYIAQGPPTAMPPSFDNGASLYLFNLFLMTATTFLGAMMVGKQGSRIWSQRIWDHPLDPVTLYRAITFFAGIGITLRCGAEAMFLWGWNPADAATSARVSMAKRWIDPIAIGCGLMWMTIVVLGEPGIEHQLRKAPLPVDMWSRWPILVRALAVIILSFVAALAAVCLR</sequence>
<accession>A0A6M4GD01</accession>
<name>A0A6M4GD01_SPHYA</name>
<proteinExistence type="predicted"/>
<dbReference type="Proteomes" id="UP000502611">
    <property type="component" value="Chromosome"/>
</dbReference>
<gene>
    <name evidence="2" type="ORF">HH800_00840</name>
</gene>